<keyword evidence="3" id="KW-1185">Reference proteome</keyword>
<dbReference type="Pfam" id="PF03102">
    <property type="entry name" value="NeuB"/>
    <property type="match status" value="1"/>
</dbReference>
<dbReference type="InterPro" id="IPR036732">
    <property type="entry name" value="AFP_Neu5c_C_sf"/>
</dbReference>
<dbReference type="InterPro" id="IPR013132">
    <property type="entry name" value="PseI/NeuA/B-like_N"/>
</dbReference>
<dbReference type="EC" id="2.5.1.56" evidence="2"/>
<dbReference type="InterPro" id="IPR006190">
    <property type="entry name" value="SAF_AFP_Neu5Ac"/>
</dbReference>
<evidence type="ECO:0000259" key="1">
    <source>
        <dbReference type="PROSITE" id="PS50844"/>
    </source>
</evidence>
<dbReference type="InterPro" id="IPR057736">
    <property type="entry name" value="SAF_PseI/NeuA/NeuB"/>
</dbReference>
<dbReference type="Gene3D" id="3.90.1210.10">
    <property type="entry name" value="Antifreeze-like/N-acetylneuraminic acid synthase C-terminal domain"/>
    <property type="match status" value="1"/>
</dbReference>
<dbReference type="PANTHER" id="PTHR42966">
    <property type="entry name" value="N-ACETYLNEURAMINATE SYNTHASE"/>
    <property type="match status" value="1"/>
</dbReference>
<name>A0ABW2FNF2_9BACL</name>
<proteinExistence type="predicted"/>
<dbReference type="EMBL" id="JBHTAI010000032">
    <property type="protein sequence ID" value="MFC7153283.1"/>
    <property type="molecule type" value="Genomic_DNA"/>
</dbReference>
<evidence type="ECO:0000313" key="3">
    <source>
        <dbReference type="Proteomes" id="UP001596378"/>
    </source>
</evidence>
<dbReference type="RefSeq" id="WP_378048960.1">
    <property type="nucleotide sequence ID" value="NZ_JBHMDN010000019.1"/>
</dbReference>
<protein>
    <submittedName>
        <fullName evidence="2">N-acetylneuraminate synthase</fullName>
        <ecNumber evidence="2">2.5.1.56</ecNumber>
    </submittedName>
</protein>
<dbReference type="SUPFAM" id="SSF51269">
    <property type="entry name" value="AFP III-like domain"/>
    <property type="match status" value="1"/>
</dbReference>
<dbReference type="SUPFAM" id="SSF51569">
    <property type="entry name" value="Aldolase"/>
    <property type="match status" value="1"/>
</dbReference>
<accession>A0ABW2FNF2</accession>
<dbReference type="Gene3D" id="3.20.20.70">
    <property type="entry name" value="Aldolase class I"/>
    <property type="match status" value="1"/>
</dbReference>
<keyword evidence="2" id="KW-0808">Transferase</keyword>
<evidence type="ECO:0000313" key="2">
    <source>
        <dbReference type="EMBL" id="MFC7153283.1"/>
    </source>
</evidence>
<dbReference type="GO" id="GO:0050462">
    <property type="term" value="F:N-acetylneuraminate synthase activity"/>
    <property type="evidence" value="ECO:0007669"/>
    <property type="project" value="UniProtKB-EC"/>
</dbReference>
<dbReference type="PROSITE" id="PS50844">
    <property type="entry name" value="AFP_LIKE"/>
    <property type="match status" value="1"/>
</dbReference>
<dbReference type="CDD" id="cd11615">
    <property type="entry name" value="SAF_NeuB_like"/>
    <property type="match status" value="1"/>
</dbReference>
<sequence>MKPSTYIIAEAGVNHNGSLAIAKQLVAEAARVGANAVKFQTFQANKLVSNSAEKAEYQKRLTDAEESQQDMIRRLELSLNDHCALIECCREHQIDFLSTPFDDESLALLTDTLKLNRLKLSSGDLTNLPFLLKAARTECELIVSTGMATIGEVEEALSVIAFGLVTDRAAKPSLMAFKSAYSSEEGQTALQDKVMLLHCTTEYPTPYEDVHLNRMKTLEQAFTLPVGYSDHTLGSEVSVAAVALGAVIIEKHFTLDKTMEGPDHQASLEPHEIQEMIKQIRHIEIAFGTSVKYPAVSELKNRVPARKSIVASRDIQQGETFDETNLTLKRPGNGLPPSMYWSLLGLKASRSYAEDELIEW</sequence>
<organism evidence="2 3">
    <name type="scientific">Cohnella cellulosilytica</name>
    <dbReference type="NCBI Taxonomy" id="986710"/>
    <lineage>
        <taxon>Bacteria</taxon>
        <taxon>Bacillati</taxon>
        <taxon>Bacillota</taxon>
        <taxon>Bacilli</taxon>
        <taxon>Bacillales</taxon>
        <taxon>Paenibacillaceae</taxon>
        <taxon>Cohnella</taxon>
    </lineage>
</organism>
<reference evidence="3" key="1">
    <citation type="journal article" date="2019" name="Int. J. Syst. Evol. Microbiol.">
        <title>The Global Catalogue of Microorganisms (GCM) 10K type strain sequencing project: providing services to taxonomists for standard genome sequencing and annotation.</title>
        <authorList>
            <consortium name="The Broad Institute Genomics Platform"/>
            <consortium name="The Broad Institute Genome Sequencing Center for Infectious Disease"/>
            <person name="Wu L."/>
            <person name="Ma J."/>
        </authorList>
    </citation>
    <scope>NUCLEOTIDE SEQUENCE [LARGE SCALE GENOMIC DNA]</scope>
    <source>
        <strain evidence="3">KCTC 12907</strain>
    </source>
</reference>
<dbReference type="InterPro" id="IPR013974">
    <property type="entry name" value="SAF"/>
</dbReference>
<gene>
    <name evidence="2" type="primary">neuB</name>
    <name evidence="2" type="ORF">ACFQMJ_32570</name>
</gene>
<dbReference type="InterPro" id="IPR013785">
    <property type="entry name" value="Aldolase_TIM"/>
</dbReference>
<dbReference type="InterPro" id="IPR020007">
    <property type="entry name" value="NeuB/NeuA"/>
</dbReference>
<dbReference type="PANTHER" id="PTHR42966:SF1">
    <property type="entry name" value="SIALIC ACID SYNTHASE"/>
    <property type="match status" value="1"/>
</dbReference>
<dbReference type="Proteomes" id="UP001596378">
    <property type="component" value="Unassembled WGS sequence"/>
</dbReference>
<dbReference type="Pfam" id="PF08666">
    <property type="entry name" value="SAF"/>
    <property type="match status" value="1"/>
</dbReference>
<feature type="domain" description="AFP-like" evidence="1">
    <location>
        <begin position="308"/>
        <end position="360"/>
    </location>
</feature>
<comment type="caution">
    <text evidence="2">The sequence shown here is derived from an EMBL/GenBank/DDBJ whole genome shotgun (WGS) entry which is preliminary data.</text>
</comment>
<dbReference type="InterPro" id="IPR051690">
    <property type="entry name" value="PseI-like"/>
</dbReference>
<dbReference type="NCBIfam" id="TIGR03569">
    <property type="entry name" value="NeuB_NnaB"/>
    <property type="match status" value="1"/>
</dbReference>